<keyword evidence="9" id="KW-1185">Reference proteome</keyword>
<sequence length="299" mass="33304">MIMEGDKVKTIDYKKLTLDLMFLIAGCILCAFATTSILKPNGLITGGITGISIMMDKLLHIKYTYIYYVLSILILTIAWLALGKREGFKIITVSLFFPVILIIFDRLHISSIHNDLMLASIYYGIISGLGCGLILKRGFSFGGTDTLAKIFHHKIFPFISISEILLGIDAVIIISSAIIYGMNIALYAVISQIIFMKAMDTVLFGFGSKKVQIEIISEKHEEITDYILHKIKRGVSTYQIKGGYMNLTRIKMVTICSPRESMLIKRFIAHKDVNAFVNVIPVISVWGKGAGFDSLIEEG</sequence>
<feature type="domain" description="DUF2179" evidence="7">
    <location>
        <begin position="233"/>
        <end position="287"/>
    </location>
</feature>
<comment type="subcellular location">
    <subcellularLocation>
        <location evidence="1">Cell membrane</location>
        <topology evidence="1">Multi-pass membrane protein</topology>
    </subcellularLocation>
</comment>
<comment type="caution">
    <text evidence="8">The sequence shown here is derived from an EMBL/GenBank/DDBJ whole genome shotgun (WGS) entry which is preliminary data.</text>
</comment>
<gene>
    <name evidence="8" type="ORF">CLMAG_56770</name>
</gene>
<dbReference type="Pfam" id="PF10035">
    <property type="entry name" value="DUF2179"/>
    <property type="match status" value="1"/>
</dbReference>
<dbReference type="PIRSF" id="PIRSF006483">
    <property type="entry name" value="Membrane_protein_YitT"/>
    <property type="match status" value="1"/>
</dbReference>
<dbReference type="STRING" id="1121326.CLMAG_56770"/>
<dbReference type="CDD" id="cd16380">
    <property type="entry name" value="YitT_C"/>
    <property type="match status" value="1"/>
</dbReference>
<dbReference type="PANTHER" id="PTHR33545:SF5">
    <property type="entry name" value="UPF0750 MEMBRANE PROTEIN YITT"/>
    <property type="match status" value="1"/>
</dbReference>
<dbReference type="InterPro" id="IPR051461">
    <property type="entry name" value="UPF0750_membrane"/>
</dbReference>
<evidence type="ECO:0000259" key="7">
    <source>
        <dbReference type="Pfam" id="PF10035"/>
    </source>
</evidence>
<evidence type="ECO:0000256" key="5">
    <source>
        <dbReference type="ARBA" id="ARBA00023136"/>
    </source>
</evidence>
<dbReference type="Proteomes" id="UP000076603">
    <property type="component" value="Unassembled WGS sequence"/>
</dbReference>
<proteinExistence type="predicted"/>
<feature type="transmembrane region" description="Helical" evidence="6">
    <location>
        <begin position="65"/>
        <end position="82"/>
    </location>
</feature>
<dbReference type="InterPro" id="IPR003740">
    <property type="entry name" value="YitT"/>
</dbReference>
<keyword evidence="5 6" id="KW-0472">Membrane</keyword>
<feature type="transmembrane region" description="Helical" evidence="6">
    <location>
        <begin position="116"/>
        <end position="135"/>
    </location>
</feature>
<evidence type="ECO:0000256" key="4">
    <source>
        <dbReference type="ARBA" id="ARBA00022989"/>
    </source>
</evidence>
<dbReference type="InterPro" id="IPR015867">
    <property type="entry name" value="N-reg_PII/ATP_PRibTrfase_C"/>
</dbReference>
<evidence type="ECO:0000256" key="6">
    <source>
        <dbReference type="SAM" id="Phobius"/>
    </source>
</evidence>
<evidence type="ECO:0000256" key="3">
    <source>
        <dbReference type="ARBA" id="ARBA00022692"/>
    </source>
</evidence>
<keyword evidence="4 6" id="KW-1133">Transmembrane helix</keyword>
<feature type="transmembrane region" description="Helical" evidence="6">
    <location>
        <begin position="87"/>
        <end position="104"/>
    </location>
</feature>
<evidence type="ECO:0000256" key="1">
    <source>
        <dbReference type="ARBA" id="ARBA00004651"/>
    </source>
</evidence>
<name>A0A162QUD3_9CLOT</name>
<dbReference type="PATRIC" id="fig|1121326.3.peg.5733"/>
<organism evidence="8 9">
    <name type="scientific">Clostridium magnum DSM 2767</name>
    <dbReference type="NCBI Taxonomy" id="1121326"/>
    <lineage>
        <taxon>Bacteria</taxon>
        <taxon>Bacillati</taxon>
        <taxon>Bacillota</taxon>
        <taxon>Clostridia</taxon>
        <taxon>Eubacteriales</taxon>
        <taxon>Clostridiaceae</taxon>
        <taxon>Clostridium</taxon>
    </lineage>
</organism>
<accession>A0A162QUD3</accession>
<dbReference type="PANTHER" id="PTHR33545">
    <property type="entry name" value="UPF0750 MEMBRANE PROTEIN YITT-RELATED"/>
    <property type="match status" value="1"/>
</dbReference>
<evidence type="ECO:0000313" key="8">
    <source>
        <dbReference type="EMBL" id="KZL88979.1"/>
    </source>
</evidence>
<dbReference type="AlphaFoldDB" id="A0A162QUD3"/>
<dbReference type="InterPro" id="IPR019264">
    <property type="entry name" value="DUF2179"/>
</dbReference>
<feature type="transmembrane region" description="Helical" evidence="6">
    <location>
        <begin position="155"/>
        <end position="178"/>
    </location>
</feature>
<dbReference type="Pfam" id="PF02588">
    <property type="entry name" value="YitT_membrane"/>
    <property type="match status" value="1"/>
</dbReference>
<protein>
    <recommendedName>
        <fullName evidence="7">DUF2179 domain-containing protein</fullName>
    </recommendedName>
</protein>
<dbReference type="Gene3D" id="3.30.70.120">
    <property type="match status" value="1"/>
</dbReference>
<feature type="transmembrane region" description="Helical" evidence="6">
    <location>
        <begin position="184"/>
        <end position="206"/>
    </location>
</feature>
<reference evidence="8 9" key="1">
    <citation type="submission" date="2016-04" db="EMBL/GenBank/DDBJ databases">
        <title>Genome sequence of Clostridium magnum DSM 2767.</title>
        <authorList>
            <person name="Poehlein A."/>
            <person name="Uhlig R."/>
            <person name="Fischer R."/>
            <person name="Bahl H."/>
            <person name="Daniel R."/>
        </authorList>
    </citation>
    <scope>NUCLEOTIDE SEQUENCE [LARGE SCALE GENOMIC DNA]</scope>
    <source>
        <strain evidence="8 9">DSM 2767</strain>
    </source>
</reference>
<keyword evidence="3 6" id="KW-0812">Transmembrane</keyword>
<dbReference type="EMBL" id="LWAE01000012">
    <property type="protein sequence ID" value="KZL88979.1"/>
    <property type="molecule type" value="Genomic_DNA"/>
</dbReference>
<dbReference type="GO" id="GO:0005886">
    <property type="term" value="C:plasma membrane"/>
    <property type="evidence" value="ECO:0007669"/>
    <property type="project" value="UniProtKB-SubCell"/>
</dbReference>
<evidence type="ECO:0000313" key="9">
    <source>
        <dbReference type="Proteomes" id="UP000076603"/>
    </source>
</evidence>
<feature type="transmembrane region" description="Helical" evidence="6">
    <location>
        <begin position="20"/>
        <end position="38"/>
    </location>
</feature>
<evidence type="ECO:0000256" key="2">
    <source>
        <dbReference type="ARBA" id="ARBA00022475"/>
    </source>
</evidence>
<keyword evidence="2" id="KW-1003">Cell membrane</keyword>